<dbReference type="Proteomes" id="UP000667802">
    <property type="component" value="Unassembled WGS sequence"/>
</dbReference>
<dbReference type="AlphaFoldDB" id="A0AAP5IB09"/>
<dbReference type="Pfam" id="PF00128">
    <property type="entry name" value="Alpha-amylase"/>
    <property type="match status" value="1"/>
</dbReference>
<dbReference type="GO" id="GO:0016787">
    <property type="term" value="F:hydrolase activity"/>
    <property type="evidence" value="ECO:0007669"/>
    <property type="project" value="UniProtKB-KW"/>
</dbReference>
<dbReference type="InterPro" id="IPR006047">
    <property type="entry name" value="GH13_cat_dom"/>
</dbReference>
<organism evidence="2 3">
    <name type="scientific">Aetokthonos hydrillicola Thurmond2011</name>
    <dbReference type="NCBI Taxonomy" id="2712845"/>
    <lineage>
        <taxon>Bacteria</taxon>
        <taxon>Bacillati</taxon>
        <taxon>Cyanobacteriota</taxon>
        <taxon>Cyanophyceae</taxon>
        <taxon>Nostocales</taxon>
        <taxon>Hapalosiphonaceae</taxon>
        <taxon>Aetokthonos</taxon>
    </lineage>
</organism>
<dbReference type="EMBL" id="JAALHA020000010">
    <property type="protein sequence ID" value="MDR9896979.1"/>
    <property type="molecule type" value="Genomic_DNA"/>
</dbReference>
<evidence type="ECO:0000313" key="3">
    <source>
        <dbReference type="Proteomes" id="UP000667802"/>
    </source>
</evidence>
<evidence type="ECO:0000259" key="1">
    <source>
        <dbReference type="SMART" id="SM00642"/>
    </source>
</evidence>
<gene>
    <name evidence="2" type="ORF">G7B40_020755</name>
</gene>
<keyword evidence="3" id="KW-1185">Reference proteome</keyword>
<proteinExistence type="predicted"/>
<accession>A0AAP5IB09</accession>
<dbReference type="SUPFAM" id="SSF51445">
    <property type="entry name" value="(Trans)glycosidases"/>
    <property type="match status" value="1"/>
</dbReference>
<feature type="domain" description="Glycosyl hydrolase family 13 catalytic" evidence="1">
    <location>
        <begin position="37"/>
        <end position="385"/>
    </location>
</feature>
<name>A0AAP5IB09_9CYAN</name>
<sequence length="510" mass="57841">MAKIEQLAPQQVSQVDLKPRGRVYPSPVNWRDQFLYQLLPDRFSDGNENQKELFDRTNPLRYKVKEKATWMAAGTKFVGGTLRGIKSKLDYLQRLGVTALWLGSVFDYANQNFLEIDPHFGNRQDLRDLIDAAHDRNIYVVLDVIYNRHLQANLVRVYQYWIGLCDCDGFCVDIDQLLCVEDSRKFNDSIREYAQSIGKDNFLIIGNISSGNIADAYIDIFGRHLSAVLDNPTVAKQLSAIVKGLAHPNEFFSNYDEATFAGQYRQLGQYHVSILDHPDILSRNVKQRFAAHTDVPHLYEQVAHAVGVQLTTPGIPSIYYGTEQAFDGNEAEHDYTIENGRVAQERYIQESMFGSDFGAFQTAGCHFFDIDHPTYLRIAAIARIRNRRDEIGKALRRGHFYLRKTSFCNQSFSIPSQGELVAWSQVLFNTEVLIALNTNASEERGAEVTVDAALHPSGSTMSFLYKSDWTDTNLRHPSRDQSVTVQHHQDGRATVRIDLPPSGMAILAHL</sequence>
<dbReference type="GO" id="GO:0005975">
    <property type="term" value="P:carbohydrate metabolic process"/>
    <property type="evidence" value="ECO:0007669"/>
    <property type="project" value="InterPro"/>
</dbReference>
<keyword evidence="2" id="KW-0378">Hydrolase</keyword>
<dbReference type="InterPro" id="IPR017853">
    <property type="entry name" value="GH"/>
</dbReference>
<evidence type="ECO:0000313" key="2">
    <source>
        <dbReference type="EMBL" id="MDR9896979.1"/>
    </source>
</evidence>
<dbReference type="RefSeq" id="WP_208345612.1">
    <property type="nucleotide sequence ID" value="NZ_CAWQFN010000701.1"/>
</dbReference>
<dbReference type="PANTHER" id="PTHR10357:SF209">
    <property type="entry name" value="PERIPLASMIC ALPHA-AMYLASE"/>
    <property type="match status" value="1"/>
</dbReference>
<dbReference type="PANTHER" id="PTHR10357">
    <property type="entry name" value="ALPHA-AMYLASE FAMILY MEMBER"/>
    <property type="match status" value="1"/>
</dbReference>
<reference evidence="3" key="1">
    <citation type="journal article" date="2021" name="Science">
        <title>Hunting the eagle killer: A cyanobacterial neurotoxin causes vacuolar myelinopathy.</title>
        <authorList>
            <person name="Breinlinger S."/>
            <person name="Phillips T.J."/>
            <person name="Haram B.N."/>
            <person name="Mares J."/>
            <person name="Martinez Yerena J.A."/>
            <person name="Hrouzek P."/>
            <person name="Sobotka R."/>
            <person name="Henderson W.M."/>
            <person name="Schmieder P."/>
            <person name="Williams S.M."/>
            <person name="Lauderdale J.D."/>
            <person name="Wilde H.D."/>
            <person name="Gerrin W."/>
            <person name="Kust A."/>
            <person name="Washington J.W."/>
            <person name="Wagner C."/>
            <person name="Geier B."/>
            <person name="Liebeke M."/>
            <person name="Enke H."/>
            <person name="Niedermeyer T.H.J."/>
            <person name="Wilde S.B."/>
        </authorList>
    </citation>
    <scope>NUCLEOTIDE SEQUENCE [LARGE SCALE GENOMIC DNA]</scope>
    <source>
        <strain evidence="3">Thurmond2011</strain>
    </source>
</reference>
<dbReference type="SMART" id="SM00642">
    <property type="entry name" value="Aamy"/>
    <property type="match status" value="1"/>
</dbReference>
<comment type="caution">
    <text evidence="2">The sequence shown here is derived from an EMBL/GenBank/DDBJ whole genome shotgun (WGS) entry which is preliminary data.</text>
</comment>
<dbReference type="Gene3D" id="3.20.20.80">
    <property type="entry name" value="Glycosidases"/>
    <property type="match status" value="1"/>
</dbReference>
<protein>
    <submittedName>
        <fullName evidence="2">Alpha-amylase family glycosyl hydrolase</fullName>
    </submittedName>
</protein>